<dbReference type="Pfam" id="PF21882">
    <property type="entry name" value="Gp53-like_C"/>
    <property type="match status" value="1"/>
</dbReference>
<dbReference type="Gene3D" id="2.60.40.3940">
    <property type="match status" value="1"/>
</dbReference>
<feature type="domain" description="Putative tail fiber protein gp53-like C-terminal" evidence="1">
    <location>
        <begin position="4"/>
        <end position="88"/>
    </location>
</feature>
<name>A0A8S5TID5_9CAUD</name>
<organism evidence="2">
    <name type="scientific">Myoviridae sp. ct9dX1</name>
    <dbReference type="NCBI Taxonomy" id="2827665"/>
    <lineage>
        <taxon>Viruses</taxon>
        <taxon>Duplodnaviria</taxon>
        <taxon>Heunggongvirae</taxon>
        <taxon>Uroviricota</taxon>
        <taxon>Caudoviricetes</taxon>
    </lineage>
</organism>
<reference evidence="2" key="1">
    <citation type="journal article" date="2021" name="Proc. Natl. Acad. Sci. U.S.A.">
        <title>A Catalog of Tens of Thousands of Viruses from Human Metagenomes Reveals Hidden Associations with Chronic Diseases.</title>
        <authorList>
            <person name="Tisza M.J."/>
            <person name="Buck C.B."/>
        </authorList>
    </citation>
    <scope>NUCLEOTIDE SEQUENCE</scope>
    <source>
        <strain evidence="2">Ct9dX1</strain>
    </source>
</reference>
<dbReference type="InterPro" id="IPR054075">
    <property type="entry name" value="Gp53-like_C"/>
</dbReference>
<evidence type="ECO:0000259" key="1">
    <source>
        <dbReference type="Pfam" id="PF21882"/>
    </source>
</evidence>
<dbReference type="EMBL" id="BK032832">
    <property type="protein sequence ID" value="DAF63084.1"/>
    <property type="molecule type" value="Genomic_DNA"/>
</dbReference>
<sequence>MAFEQWGINSAGNNGSEGESGWYAFPVNFNSACFALFCGLRNTDTNNPTNYDSEVQPRNWTTTKFNVYKQNYGGNPWFGSFIWFAIGR</sequence>
<proteinExistence type="predicted"/>
<accession>A0A8S5TID5</accession>
<protein>
    <submittedName>
        <fullName evidence="2">Putative tail fiber protein</fullName>
    </submittedName>
</protein>
<evidence type="ECO:0000313" key="2">
    <source>
        <dbReference type="EMBL" id="DAF63084.1"/>
    </source>
</evidence>